<evidence type="ECO:0000256" key="8">
    <source>
        <dbReference type="PIRSR" id="PIRSR602401-1"/>
    </source>
</evidence>
<dbReference type="Proteomes" id="UP000034680">
    <property type="component" value="Unassembled WGS sequence"/>
</dbReference>
<evidence type="ECO:0000256" key="4">
    <source>
        <dbReference type="ARBA" id="ARBA00022723"/>
    </source>
</evidence>
<evidence type="ECO:0000256" key="2">
    <source>
        <dbReference type="ARBA" id="ARBA00010617"/>
    </source>
</evidence>
<keyword evidence="4 8" id="KW-0479">Metal-binding</keyword>
<dbReference type="OrthoDB" id="1470350at2759"/>
<dbReference type="EMBL" id="LCUC01000100">
    <property type="protein sequence ID" value="KKY36996.1"/>
    <property type="molecule type" value="Genomic_DNA"/>
</dbReference>
<keyword evidence="10" id="KW-1185">Reference proteome</keyword>
<evidence type="ECO:0000313" key="9">
    <source>
        <dbReference type="EMBL" id="KKY36996.1"/>
    </source>
</evidence>
<name>A0A0G2FSM0_9PEZI</name>
<dbReference type="PRINTS" id="PR00463">
    <property type="entry name" value="EP450I"/>
</dbReference>
<evidence type="ECO:0000256" key="5">
    <source>
        <dbReference type="ARBA" id="ARBA00023002"/>
    </source>
</evidence>
<dbReference type="CDD" id="cd11065">
    <property type="entry name" value="CYP64-like"/>
    <property type="match status" value="1"/>
</dbReference>
<dbReference type="STRING" id="1214573.A0A0G2FSM0"/>
<dbReference type="AlphaFoldDB" id="A0A0G2FSM0"/>
<comment type="caution">
    <text evidence="9">The sequence shown here is derived from an EMBL/GenBank/DDBJ whole genome shotgun (WGS) entry which is preliminary data.</text>
</comment>
<dbReference type="InterPro" id="IPR001128">
    <property type="entry name" value="Cyt_P450"/>
</dbReference>
<comment type="similarity">
    <text evidence="2">Belongs to the cytochrome P450 family.</text>
</comment>
<proteinExistence type="inferred from homology"/>
<dbReference type="Gene3D" id="1.10.630.10">
    <property type="entry name" value="Cytochrome P450"/>
    <property type="match status" value="1"/>
</dbReference>
<dbReference type="SUPFAM" id="SSF48264">
    <property type="entry name" value="Cytochrome P450"/>
    <property type="match status" value="1"/>
</dbReference>
<feature type="binding site" description="axial binding residue" evidence="8">
    <location>
        <position position="442"/>
    </location>
    <ligand>
        <name>heme</name>
        <dbReference type="ChEBI" id="CHEBI:30413"/>
    </ligand>
    <ligandPart>
        <name>Fe</name>
        <dbReference type="ChEBI" id="CHEBI:18248"/>
    </ligandPart>
</feature>
<gene>
    <name evidence="9" type="ORF">UCDDA912_g03001</name>
</gene>
<sequence>MSSTPDLSTAAVWLAVLAALVPLIKHLWHTSTEGKRLPPGPKALPLVGNLHHLPKRRQFEEFYRWSKQYGPIMYLDMAGQPFIVLSSHQAAQDLLSRRGARYSDRPRRVMCGELVTKGMHMLLRPYDAAYLLHQRMEAPLLGVRAARGYAPLQDLEARQLLLDVLGGSDAAGEGGVDFAHHIERAMASFIYSLAYGYRLRTGHEESFGAAKRVQAEFARTGVVGAYIVDTLPVLNKLPAFLAPWKREAEELYQLEESLHVGNMQRGLKNPGWNFTKHYFNSCPEAKGMPEVEVAFDLGILADAALDTSTVTMEWFVVAWLTSGGRWVARAQELLDNVVGRGRMPQLEDRDRLAYIEAIVNETMRWRPVVVAGVPHATKTEDTYMGHKIPAGSIVMGNHYAIARDESVFGDRPDDFIPERWLAEDGSLKDLPQTGFGFGRRICSGRNIARNGLFIHMAKLLWAFDIEVGVSEVTGEREAVDDLAGSEGFVFVPMPFKAVFHPRGQWARDIIEGQGSTHDIDHAELLDQAGSDRMAKLDKA</sequence>
<protein>
    <submittedName>
        <fullName evidence="9">Putative tpa: cytochrome</fullName>
    </submittedName>
</protein>
<evidence type="ECO:0000256" key="6">
    <source>
        <dbReference type="ARBA" id="ARBA00023004"/>
    </source>
</evidence>
<evidence type="ECO:0000256" key="1">
    <source>
        <dbReference type="ARBA" id="ARBA00001971"/>
    </source>
</evidence>
<keyword evidence="5" id="KW-0560">Oxidoreductase</keyword>
<dbReference type="InterPro" id="IPR036396">
    <property type="entry name" value="Cyt_P450_sf"/>
</dbReference>
<reference evidence="9 10" key="2">
    <citation type="submission" date="2015-05" db="EMBL/GenBank/DDBJ databases">
        <authorList>
            <person name="Morales-Cruz A."/>
            <person name="Amrine K.C."/>
            <person name="Cantu D."/>
        </authorList>
    </citation>
    <scope>NUCLEOTIDE SEQUENCE [LARGE SCALE GENOMIC DNA]</scope>
    <source>
        <strain evidence="9">DA912</strain>
    </source>
</reference>
<dbReference type="GO" id="GO:0004497">
    <property type="term" value="F:monooxygenase activity"/>
    <property type="evidence" value="ECO:0007669"/>
    <property type="project" value="UniProtKB-KW"/>
</dbReference>
<dbReference type="GO" id="GO:0020037">
    <property type="term" value="F:heme binding"/>
    <property type="evidence" value="ECO:0007669"/>
    <property type="project" value="InterPro"/>
</dbReference>
<dbReference type="InterPro" id="IPR002401">
    <property type="entry name" value="Cyt_P450_E_grp-I"/>
</dbReference>
<dbReference type="Pfam" id="PF00067">
    <property type="entry name" value="p450"/>
    <property type="match status" value="1"/>
</dbReference>
<keyword evidence="7" id="KW-0503">Monooxygenase</keyword>
<comment type="cofactor">
    <cofactor evidence="1 8">
        <name>heme</name>
        <dbReference type="ChEBI" id="CHEBI:30413"/>
    </cofactor>
</comment>
<keyword evidence="6 8" id="KW-0408">Iron</keyword>
<evidence type="ECO:0000256" key="7">
    <source>
        <dbReference type="ARBA" id="ARBA00023033"/>
    </source>
</evidence>
<accession>A0A0G2FSM0</accession>
<dbReference type="GO" id="GO:0005506">
    <property type="term" value="F:iron ion binding"/>
    <property type="evidence" value="ECO:0007669"/>
    <property type="project" value="InterPro"/>
</dbReference>
<organism evidence="9 10">
    <name type="scientific">Diaporthe ampelina</name>
    <dbReference type="NCBI Taxonomy" id="1214573"/>
    <lineage>
        <taxon>Eukaryota</taxon>
        <taxon>Fungi</taxon>
        <taxon>Dikarya</taxon>
        <taxon>Ascomycota</taxon>
        <taxon>Pezizomycotina</taxon>
        <taxon>Sordariomycetes</taxon>
        <taxon>Sordariomycetidae</taxon>
        <taxon>Diaporthales</taxon>
        <taxon>Diaporthaceae</taxon>
        <taxon>Diaporthe</taxon>
    </lineage>
</organism>
<dbReference type="PANTHER" id="PTHR46300">
    <property type="entry name" value="P450, PUTATIVE (EUROFUNG)-RELATED-RELATED"/>
    <property type="match status" value="1"/>
</dbReference>
<dbReference type="InterPro" id="IPR050364">
    <property type="entry name" value="Cytochrome_P450_fung"/>
</dbReference>
<dbReference type="GO" id="GO:0016705">
    <property type="term" value="F:oxidoreductase activity, acting on paired donors, with incorporation or reduction of molecular oxygen"/>
    <property type="evidence" value="ECO:0007669"/>
    <property type="project" value="InterPro"/>
</dbReference>
<evidence type="ECO:0000313" key="10">
    <source>
        <dbReference type="Proteomes" id="UP000034680"/>
    </source>
</evidence>
<keyword evidence="3 8" id="KW-0349">Heme</keyword>
<reference evidence="9 10" key="1">
    <citation type="submission" date="2015-05" db="EMBL/GenBank/DDBJ databases">
        <title>Distinctive expansion of gene families associated with plant cell wall degradation and secondary metabolism in the genomes of grapevine trunk pathogens.</title>
        <authorList>
            <person name="Lawrence D.P."/>
            <person name="Travadon R."/>
            <person name="Rolshausen P.E."/>
            <person name="Baumgartner K."/>
        </authorList>
    </citation>
    <scope>NUCLEOTIDE SEQUENCE [LARGE SCALE GENOMIC DNA]</scope>
    <source>
        <strain evidence="9">DA912</strain>
    </source>
</reference>
<dbReference type="PRINTS" id="PR00385">
    <property type="entry name" value="P450"/>
</dbReference>
<dbReference type="PANTHER" id="PTHR46300:SF1">
    <property type="entry name" value="P450, PUTATIVE (EUROFUNG)-RELATED"/>
    <property type="match status" value="1"/>
</dbReference>
<evidence type="ECO:0000256" key="3">
    <source>
        <dbReference type="ARBA" id="ARBA00022617"/>
    </source>
</evidence>